<protein>
    <recommendedName>
        <fullName evidence="2">PorV/PorQ family protein</fullName>
    </recommendedName>
</protein>
<evidence type="ECO:0000313" key="1">
    <source>
        <dbReference type="EMBL" id="SUZ57862.1"/>
    </source>
</evidence>
<reference evidence="1" key="1">
    <citation type="submission" date="2018-05" db="EMBL/GenBank/DDBJ databases">
        <authorList>
            <person name="Lanie J.A."/>
            <person name="Ng W.-L."/>
            <person name="Kazmierczak K.M."/>
            <person name="Andrzejewski T.M."/>
            <person name="Davidsen T.M."/>
            <person name="Wayne K.J."/>
            <person name="Tettelin H."/>
            <person name="Glass J.I."/>
            <person name="Rusch D."/>
            <person name="Podicherti R."/>
            <person name="Tsui H.-C.T."/>
            <person name="Winkler M.E."/>
        </authorList>
    </citation>
    <scope>NUCLEOTIDE SEQUENCE</scope>
</reference>
<accession>A0A381NTE0</accession>
<evidence type="ECO:0008006" key="2">
    <source>
        <dbReference type="Google" id="ProtNLM"/>
    </source>
</evidence>
<proteinExistence type="predicted"/>
<dbReference type="EMBL" id="UINC01000584">
    <property type="protein sequence ID" value="SUZ57862.1"/>
    <property type="molecule type" value="Genomic_DNA"/>
</dbReference>
<name>A0A381NTE0_9ZZZZ</name>
<organism evidence="1">
    <name type="scientific">marine metagenome</name>
    <dbReference type="NCBI Taxonomy" id="408172"/>
    <lineage>
        <taxon>unclassified sequences</taxon>
        <taxon>metagenomes</taxon>
        <taxon>ecological metagenomes</taxon>
    </lineage>
</organism>
<dbReference type="Gene3D" id="2.40.160.60">
    <property type="entry name" value="Outer membrane protein transport protein (OMPP1/FadL/TodX)"/>
    <property type="match status" value="1"/>
</dbReference>
<dbReference type="AlphaFoldDB" id="A0A381NTE0"/>
<gene>
    <name evidence="1" type="ORF">METZ01_LOCUS10716</name>
</gene>
<dbReference type="SUPFAM" id="SSF56935">
    <property type="entry name" value="Porins"/>
    <property type="match status" value="1"/>
</dbReference>
<sequence length="312" mass="34617">MRSYIIIIVILFSSIYGSDYASYSGAFLRMGTSARSLAMGSGFTAEIDQGFAAYHNPATLAFINKRQIGFSYHSLNLDRRLMMSSISSSLPPTAGLGVAWISSGVDNIQGRSTSGYKTQELSTSEDAIFISFAQRITPWLSLGINVKILNHQLPMNESQLAGKGTGFDIGFMLLSEEKLNFAFVIKDLNTNYQWNTGQVLEGEGRIYKESFPTMYHFGTTLTFQQIYIVGDIGVVANQKEILGTKLRLGGEYRFSDKYFIRAGFGNSRFSLGAGLNFTFLKTNDAFFDYAVVVEPHSVSQGLIHVFTYAFNF</sequence>
<dbReference type="NCBIfam" id="NF033709">
    <property type="entry name" value="PorV_fam"/>
    <property type="match status" value="1"/>
</dbReference>